<proteinExistence type="inferred from homology"/>
<dbReference type="Gene3D" id="3.40.50.720">
    <property type="entry name" value="NAD(P)-binding Rossmann-like Domain"/>
    <property type="match status" value="1"/>
</dbReference>
<accession>A0A410G441</accession>
<evidence type="ECO:0000259" key="4">
    <source>
        <dbReference type="SMART" id="SM00822"/>
    </source>
</evidence>
<dbReference type="Pfam" id="PF13561">
    <property type="entry name" value="adh_short_C2"/>
    <property type="match status" value="1"/>
</dbReference>
<keyword evidence="3" id="KW-0520">NAD</keyword>
<evidence type="ECO:0000313" key="6">
    <source>
        <dbReference type="Proteomes" id="UP000285517"/>
    </source>
</evidence>
<dbReference type="PROSITE" id="PS51257">
    <property type="entry name" value="PROKAR_LIPOPROTEIN"/>
    <property type="match status" value="1"/>
</dbReference>
<dbReference type="InterPro" id="IPR036291">
    <property type="entry name" value="NAD(P)-bd_dom_sf"/>
</dbReference>
<dbReference type="RefSeq" id="WP_128250397.1">
    <property type="nucleotide sequence ID" value="NZ_CP034951.1"/>
</dbReference>
<name>A0A410G441_9FLAO</name>
<protein>
    <submittedName>
        <fullName evidence="5">SDR family oxidoreductase</fullName>
    </submittedName>
</protein>
<dbReference type="PRINTS" id="PR00081">
    <property type="entry name" value="GDHRDH"/>
</dbReference>
<dbReference type="CDD" id="cd05233">
    <property type="entry name" value="SDR_c"/>
    <property type="match status" value="1"/>
</dbReference>
<evidence type="ECO:0000256" key="3">
    <source>
        <dbReference type="ARBA" id="ARBA00023027"/>
    </source>
</evidence>
<dbReference type="InterPro" id="IPR002347">
    <property type="entry name" value="SDR_fam"/>
</dbReference>
<keyword evidence="6" id="KW-1185">Reference proteome</keyword>
<dbReference type="PANTHER" id="PTHR24321:SF8">
    <property type="entry name" value="ESTRADIOL 17-BETA-DEHYDROGENASE 8-RELATED"/>
    <property type="match status" value="1"/>
</dbReference>
<dbReference type="SMART" id="SM00822">
    <property type="entry name" value="PKS_KR"/>
    <property type="match status" value="1"/>
</dbReference>
<dbReference type="AlphaFoldDB" id="A0A410G441"/>
<dbReference type="PANTHER" id="PTHR24321">
    <property type="entry name" value="DEHYDROGENASES, SHORT CHAIN"/>
    <property type="match status" value="1"/>
</dbReference>
<organism evidence="5 6">
    <name type="scientific">Aequorivita ciconiae</name>
    <dbReference type="NCBI Taxonomy" id="2494375"/>
    <lineage>
        <taxon>Bacteria</taxon>
        <taxon>Pseudomonadati</taxon>
        <taxon>Bacteroidota</taxon>
        <taxon>Flavobacteriia</taxon>
        <taxon>Flavobacteriales</taxon>
        <taxon>Flavobacteriaceae</taxon>
        <taxon>Aequorivita</taxon>
    </lineage>
</organism>
<gene>
    <name evidence="5" type="ORF">EI546_09935</name>
</gene>
<keyword evidence="2" id="KW-0560">Oxidoreductase</keyword>
<comment type="similarity">
    <text evidence="1">Belongs to the short-chain dehydrogenases/reductases (SDR) family.</text>
</comment>
<sequence length="271" mass="29148">MATSKKKTIVITGGAGGLGSACAEVLKEYKIVISDYSPQDVSRVVEKLIADGFDAVGMACDITKKEDVQKLMAFSVEQGDFGGLIHTAGVSGSGQNIKKVFDIDLVGTDIIIDAFHELATKDAVLILFSSIMGHTVPPDSEYDSALLNPQREDSFSTIAKYVNNDADVMYNFAKRGVLLLLKENAMRIGQKGARIVSVSPGVIMTPMGLKAAEEHPERMNQLKEMTPLGRNGTPEDIAEVVKFLISKKANFITGSDILVDGGIVTQLLKRP</sequence>
<feature type="domain" description="Ketoreductase" evidence="4">
    <location>
        <begin position="7"/>
        <end position="172"/>
    </location>
</feature>
<dbReference type="SUPFAM" id="SSF51735">
    <property type="entry name" value="NAD(P)-binding Rossmann-fold domains"/>
    <property type="match status" value="1"/>
</dbReference>
<dbReference type="KEGG" id="aev:EI546_09935"/>
<dbReference type="InterPro" id="IPR057326">
    <property type="entry name" value="KR_dom"/>
</dbReference>
<dbReference type="Proteomes" id="UP000285517">
    <property type="component" value="Chromosome"/>
</dbReference>
<reference evidence="5 6" key="1">
    <citation type="submission" date="2019-01" db="EMBL/GenBank/DDBJ databases">
        <title>Complete genome sequencing of Aequorivita sp. H23M31.</title>
        <authorList>
            <person name="Bae J.-W."/>
        </authorList>
    </citation>
    <scope>NUCLEOTIDE SEQUENCE [LARGE SCALE GENOMIC DNA]</scope>
    <source>
        <strain evidence="5 6">H23M31</strain>
    </source>
</reference>
<dbReference type="Pfam" id="PF00106">
    <property type="entry name" value="adh_short"/>
    <property type="match status" value="1"/>
</dbReference>
<evidence type="ECO:0000256" key="1">
    <source>
        <dbReference type="ARBA" id="ARBA00006484"/>
    </source>
</evidence>
<dbReference type="GO" id="GO:0016491">
    <property type="term" value="F:oxidoreductase activity"/>
    <property type="evidence" value="ECO:0007669"/>
    <property type="project" value="UniProtKB-KW"/>
</dbReference>
<dbReference type="OrthoDB" id="9803333at2"/>
<evidence type="ECO:0000256" key="2">
    <source>
        <dbReference type="ARBA" id="ARBA00023002"/>
    </source>
</evidence>
<evidence type="ECO:0000313" key="5">
    <source>
        <dbReference type="EMBL" id="QAA82023.1"/>
    </source>
</evidence>
<dbReference type="EMBL" id="CP034951">
    <property type="protein sequence ID" value="QAA82023.1"/>
    <property type="molecule type" value="Genomic_DNA"/>
</dbReference>